<proteinExistence type="predicted"/>
<evidence type="ECO:0000313" key="2">
    <source>
        <dbReference type="Proteomes" id="UP001642464"/>
    </source>
</evidence>
<evidence type="ECO:0000313" key="1">
    <source>
        <dbReference type="EMBL" id="CAK9051650.1"/>
    </source>
</evidence>
<keyword evidence="2" id="KW-1185">Reference proteome</keyword>
<dbReference type="EMBL" id="CAXAMM010022237">
    <property type="protein sequence ID" value="CAK9051650.1"/>
    <property type="molecule type" value="Genomic_DNA"/>
</dbReference>
<protein>
    <submittedName>
        <fullName evidence="1">Uncharacterized protein</fullName>
    </submittedName>
</protein>
<feature type="non-terminal residue" evidence="1">
    <location>
        <position position="67"/>
    </location>
</feature>
<organism evidence="1 2">
    <name type="scientific">Durusdinium trenchii</name>
    <dbReference type="NCBI Taxonomy" id="1381693"/>
    <lineage>
        <taxon>Eukaryota</taxon>
        <taxon>Sar</taxon>
        <taxon>Alveolata</taxon>
        <taxon>Dinophyceae</taxon>
        <taxon>Suessiales</taxon>
        <taxon>Symbiodiniaceae</taxon>
        <taxon>Durusdinium</taxon>
    </lineage>
</organism>
<feature type="non-terminal residue" evidence="1">
    <location>
        <position position="1"/>
    </location>
</feature>
<sequence>AVAQLTNLPNVYDDVNHFMQGVKQALEIAYGTVAHDAMGGGSIPGTPIEEGKAVKAAPATTRTAALV</sequence>
<accession>A0ABP0MNH5</accession>
<reference evidence="1 2" key="1">
    <citation type="submission" date="2024-02" db="EMBL/GenBank/DDBJ databases">
        <authorList>
            <person name="Chen Y."/>
            <person name="Shah S."/>
            <person name="Dougan E. K."/>
            <person name="Thang M."/>
            <person name="Chan C."/>
        </authorList>
    </citation>
    <scope>NUCLEOTIDE SEQUENCE [LARGE SCALE GENOMIC DNA]</scope>
</reference>
<name>A0ABP0MNH5_9DINO</name>
<gene>
    <name evidence="1" type="ORF">SCF082_LOCUS28343</name>
</gene>
<dbReference type="Proteomes" id="UP001642464">
    <property type="component" value="Unassembled WGS sequence"/>
</dbReference>
<comment type="caution">
    <text evidence="1">The sequence shown here is derived from an EMBL/GenBank/DDBJ whole genome shotgun (WGS) entry which is preliminary data.</text>
</comment>